<name>A0A932M0N4_UNCTE</name>
<dbReference type="Gene3D" id="1.20.1630.10">
    <property type="entry name" value="Formate dehydrogenase/DMSO reductase domain"/>
    <property type="match status" value="1"/>
</dbReference>
<dbReference type="AlphaFoldDB" id="A0A932M0N4"/>
<feature type="transmembrane region" description="Helical" evidence="7">
    <location>
        <begin position="160"/>
        <end position="185"/>
    </location>
</feature>
<evidence type="ECO:0000313" key="8">
    <source>
        <dbReference type="EMBL" id="MBI3015263.1"/>
    </source>
</evidence>
<evidence type="ECO:0000313" key="9">
    <source>
        <dbReference type="Proteomes" id="UP000741360"/>
    </source>
</evidence>
<keyword evidence="4 7" id="KW-0812">Transmembrane</keyword>
<dbReference type="PANTHER" id="PTHR43044">
    <property type="match status" value="1"/>
</dbReference>
<organism evidence="8 9">
    <name type="scientific">Tectimicrobiota bacterium</name>
    <dbReference type="NCBI Taxonomy" id="2528274"/>
    <lineage>
        <taxon>Bacteria</taxon>
        <taxon>Pseudomonadati</taxon>
        <taxon>Nitrospinota/Tectimicrobiota group</taxon>
        <taxon>Candidatus Tectimicrobiota</taxon>
    </lineage>
</organism>
<feature type="transmembrane region" description="Helical" evidence="7">
    <location>
        <begin position="355"/>
        <end position="373"/>
    </location>
</feature>
<proteinExistence type="inferred from homology"/>
<gene>
    <name evidence="8" type="primary">nrfD</name>
    <name evidence="8" type="ORF">HYY65_09440</name>
</gene>
<keyword evidence="3" id="KW-1003">Cell membrane</keyword>
<feature type="transmembrane region" description="Helical" evidence="7">
    <location>
        <begin position="191"/>
        <end position="218"/>
    </location>
</feature>
<dbReference type="Proteomes" id="UP000741360">
    <property type="component" value="Unassembled WGS sequence"/>
</dbReference>
<comment type="similarity">
    <text evidence="2">Belongs to the NrfD family.</text>
</comment>
<dbReference type="NCBIfam" id="NF045798">
    <property type="entry name" value="DsrP"/>
    <property type="match status" value="1"/>
</dbReference>
<dbReference type="EMBL" id="JACPSX010000178">
    <property type="protein sequence ID" value="MBI3015263.1"/>
    <property type="molecule type" value="Genomic_DNA"/>
</dbReference>
<evidence type="ECO:0000256" key="6">
    <source>
        <dbReference type="ARBA" id="ARBA00023136"/>
    </source>
</evidence>
<feature type="transmembrane region" description="Helical" evidence="7">
    <location>
        <begin position="86"/>
        <end position="105"/>
    </location>
</feature>
<feature type="transmembrane region" description="Helical" evidence="7">
    <location>
        <begin position="312"/>
        <end position="335"/>
    </location>
</feature>
<feature type="transmembrane region" description="Helical" evidence="7">
    <location>
        <begin position="51"/>
        <end position="74"/>
    </location>
</feature>
<keyword evidence="5 7" id="KW-1133">Transmembrane helix</keyword>
<dbReference type="Pfam" id="PF03916">
    <property type="entry name" value="NrfD"/>
    <property type="match status" value="1"/>
</dbReference>
<dbReference type="InterPro" id="IPR005614">
    <property type="entry name" value="NrfD-like"/>
</dbReference>
<comment type="subcellular location">
    <subcellularLocation>
        <location evidence="1">Cell membrane</location>
        <topology evidence="1">Multi-pass membrane protein</topology>
    </subcellularLocation>
</comment>
<dbReference type="GO" id="GO:0005886">
    <property type="term" value="C:plasma membrane"/>
    <property type="evidence" value="ECO:0007669"/>
    <property type="project" value="UniProtKB-SubCell"/>
</dbReference>
<evidence type="ECO:0000256" key="1">
    <source>
        <dbReference type="ARBA" id="ARBA00004651"/>
    </source>
</evidence>
<feature type="transmembrane region" description="Helical" evidence="7">
    <location>
        <begin position="239"/>
        <end position="263"/>
    </location>
</feature>
<protein>
    <submittedName>
        <fullName evidence="8">Polysulfide reductase NrfD</fullName>
    </submittedName>
</protein>
<reference evidence="8" key="1">
    <citation type="submission" date="2020-07" db="EMBL/GenBank/DDBJ databases">
        <title>Huge and variable diversity of episymbiotic CPR bacteria and DPANN archaea in groundwater ecosystems.</title>
        <authorList>
            <person name="He C.Y."/>
            <person name="Keren R."/>
            <person name="Whittaker M."/>
            <person name="Farag I.F."/>
            <person name="Doudna J."/>
            <person name="Cate J.H.D."/>
            <person name="Banfield J.F."/>
        </authorList>
    </citation>
    <scope>NUCLEOTIDE SEQUENCE</scope>
    <source>
        <strain evidence="8">NC_groundwater_717_Ag_S-0.2um_59_8</strain>
    </source>
</reference>
<keyword evidence="6 7" id="KW-0472">Membrane</keyword>
<evidence type="ECO:0000256" key="2">
    <source>
        <dbReference type="ARBA" id="ARBA00008929"/>
    </source>
</evidence>
<sequence length="391" mass="43552">MFEKAVVGSRRYWSWIGILLALILAGFLFYLRQLHYGLGITGLSRDVTWGLYIAQFTFLVGVAASAVMVVLPYYLHDHKAFGKITILGEFLAICAVTMCMLFVLVDMGQPMRVLNVLIYPTLNSIMFWDMVSLAGYLLLNAIIALVTLRAELKDMPPPEWIKPVIVVSIPWAVSIHTVTAFLYSGLPGRSFWLSALLAPRFLASAFSSGPALLILLTLAMRRLGKFDPGPQAIQKVSLIVTYAMIINVFFLLMELFTVFYSRIPEHMEHFDFLFAGSGGQTMLVPWMWASVLLAAASLVLLIVPRYRKNEKILAVTCGMVFLSIWIDKGLGLIVGGFVPSPLGAITRYVPTLPEMFITLAIWGVGFLMVTVFYKITLAVRESMEALGARWS</sequence>
<dbReference type="PANTHER" id="PTHR43044:SF2">
    <property type="entry name" value="POLYSULPHIDE REDUCTASE NRFD"/>
    <property type="match status" value="1"/>
</dbReference>
<feature type="transmembrane region" description="Helical" evidence="7">
    <location>
        <begin position="283"/>
        <end position="303"/>
    </location>
</feature>
<evidence type="ECO:0000256" key="7">
    <source>
        <dbReference type="SAM" id="Phobius"/>
    </source>
</evidence>
<evidence type="ECO:0000256" key="5">
    <source>
        <dbReference type="ARBA" id="ARBA00022989"/>
    </source>
</evidence>
<feature type="transmembrane region" description="Helical" evidence="7">
    <location>
        <begin position="125"/>
        <end position="148"/>
    </location>
</feature>
<evidence type="ECO:0000256" key="3">
    <source>
        <dbReference type="ARBA" id="ARBA00022475"/>
    </source>
</evidence>
<feature type="transmembrane region" description="Helical" evidence="7">
    <location>
        <begin position="12"/>
        <end position="31"/>
    </location>
</feature>
<dbReference type="InterPro" id="IPR054823">
    <property type="entry name" value="DsrP-like"/>
</dbReference>
<evidence type="ECO:0000256" key="4">
    <source>
        <dbReference type="ARBA" id="ARBA00022692"/>
    </source>
</evidence>
<accession>A0A932M0N4</accession>
<comment type="caution">
    <text evidence="8">The sequence shown here is derived from an EMBL/GenBank/DDBJ whole genome shotgun (WGS) entry which is preliminary data.</text>
</comment>